<dbReference type="AlphaFoldDB" id="A0A8H7ZUY5"/>
<accession>A0A8H7ZUY5</accession>
<evidence type="ECO:0000256" key="3">
    <source>
        <dbReference type="ARBA" id="ARBA00022989"/>
    </source>
</evidence>
<reference evidence="5 6" key="1">
    <citation type="journal article" name="Sci. Rep.">
        <title>Genome-scale phylogenetic analyses confirm Olpidium as the closest living zoosporic fungus to the non-flagellated, terrestrial fungi.</title>
        <authorList>
            <person name="Chang Y."/>
            <person name="Rochon D."/>
            <person name="Sekimoto S."/>
            <person name="Wang Y."/>
            <person name="Chovatia M."/>
            <person name="Sandor L."/>
            <person name="Salamov A."/>
            <person name="Grigoriev I.V."/>
            <person name="Stajich J.E."/>
            <person name="Spatafora J.W."/>
        </authorList>
    </citation>
    <scope>NUCLEOTIDE SEQUENCE [LARGE SCALE GENOMIC DNA]</scope>
    <source>
        <strain evidence="5">S191</strain>
    </source>
</reference>
<keyword evidence="3" id="KW-1133">Transmembrane helix</keyword>
<dbReference type="GO" id="GO:0005739">
    <property type="term" value="C:mitochondrion"/>
    <property type="evidence" value="ECO:0007669"/>
    <property type="project" value="TreeGrafter"/>
</dbReference>
<dbReference type="GO" id="GO:0015742">
    <property type="term" value="P:alpha-ketoglutarate transport"/>
    <property type="evidence" value="ECO:0007669"/>
    <property type="project" value="TreeGrafter"/>
</dbReference>
<dbReference type="OrthoDB" id="10253709at2759"/>
<dbReference type="GO" id="GO:0006843">
    <property type="term" value="P:mitochondrial citrate transmembrane transport"/>
    <property type="evidence" value="ECO:0007669"/>
    <property type="project" value="TreeGrafter"/>
</dbReference>
<organism evidence="5 6">
    <name type="scientific">Olpidium bornovanus</name>
    <dbReference type="NCBI Taxonomy" id="278681"/>
    <lineage>
        <taxon>Eukaryota</taxon>
        <taxon>Fungi</taxon>
        <taxon>Fungi incertae sedis</taxon>
        <taxon>Olpidiomycota</taxon>
        <taxon>Olpidiomycotina</taxon>
        <taxon>Olpidiomycetes</taxon>
        <taxon>Olpidiales</taxon>
        <taxon>Olpidiaceae</taxon>
        <taxon>Olpidium</taxon>
    </lineage>
</organism>
<dbReference type="InterPro" id="IPR023395">
    <property type="entry name" value="MCP_dom_sf"/>
</dbReference>
<dbReference type="PANTHER" id="PTHR46982">
    <property type="entry name" value="CITRATE/OXOGLUTARATE CARRIER PROTEIN"/>
    <property type="match status" value="1"/>
</dbReference>
<evidence type="ECO:0000256" key="1">
    <source>
        <dbReference type="ARBA" id="ARBA00004141"/>
    </source>
</evidence>
<dbReference type="GO" id="GO:0016020">
    <property type="term" value="C:membrane"/>
    <property type="evidence" value="ECO:0007669"/>
    <property type="project" value="UniProtKB-SubCell"/>
</dbReference>
<keyword evidence="4" id="KW-0472">Membrane</keyword>
<dbReference type="GO" id="GO:0005371">
    <property type="term" value="F:tricarboxylate secondary active transmembrane transporter activity"/>
    <property type="evidence" value="ECO:0007669"/>
    <property type="project" value="TreeGrafter"/>
</dbReference>
<dbReference type="Pfam" id="PF00153">
    <property type="entry name" value="Mito_carr"/>
    <property type="match status" value="1"/>
</dbReference>
<proteinExistence type="predicted"/>
<comment type="caution">
    <text evidence="5">The sequence shown here is derived from an EMBL/GenBank/DDBJ whole genome shotgun (WGS) entry which is preliminary data.</text>
</comment>
<comment type="subcellular location">
    <subcellularLocation>
        <location evidence="1">Membrane</location>
        <topology evidence="1">Multi-pass membrane protein</topology>
    </subcellularLocation>
</comment>
<dbReference type="Gene3D" id="1.50.40.10">
    <property type="entry name" value="Mitochondrial carrier domain"/>
    <property type="match status" value="1"/>
</dbReference>
<dbReference type="InterPro" id="IPR018108">
    <property type="entry name" value="MCP_transmembrane"/>
</dbReference>
<dbReference type="SUPFAM" id="SSF103506">
    <property type="entry name" value="Mitochondrial carrier"/>
    <property type="match status" value="1"/>
</dbReference>
<dbReference type="EMBL" id="JAEFCI010005976">
    <property type="protein sequence ID" value="KAG5459986.1"/>
    <property type="molecule type" value="Genomic_DNA"/>
</dbReference>
<evidence type="ECO:0000313" key="5">
    <source>
        <dbReference type="EMBL" id="KAG5459986.1"/>
    </source>
</evidence>
<evidence type="ECO:0000256" key="4">
    <source>
        <dbReference type="ARBA" id="ARBA00023136"/>
    </source>
</evidence>
<evidence type="ECO:0000313" key="6">
    <source>
        <dbReference type="Proteomes" id="UP000673691"/>
    </source>
</evidence>
<keyword evidence="6" id="KW-1185">Reference proteome</keyword>
<evidence type="ECO:0000256" key="2">
    <source>
        <dbReference type="ARBA" id="ARBA00022692"/>
    </source>
</evidence>
<gene>
    <name evidence="5" type="ORF">BJ554DRAFT_8030</name>
</gene>
<dbReference type="InterPro" id="IPR053017">
    <property type="entry name" value="Mito_Cit/Oxoglu_Carrier"/>
</dbReference>
<dbReference type="PANTHER" id="PTHR46982:SF1">
    <property type="entry name" value="CITRATE_OXOGLUTARATE CARRIER PROTEIN"/>
    <property type="match status" value="1"/>
</dbReference>
<protein>
    <submittedName>
        <fullName evidence="5">Uncharacterized protein</fullName>
    </submittedName>
</protein>
<keyword evidence="2" id="KW-0812">Transmembrane</keyword>
<name>A0A8H7ZUY5_9FUNG</name>
<dbReference type="Proteomes" id="UP000673691">
    <property type="component" value="Unassembled WGS sequence"/>
</dbReference>
<sequence>MTNDRLATAAAPAQKRKPISWENIALGAFIQVFEVTTLGQVFEVVKTHMAGARTLNTVWRVGSDDHGICSCAQYFFSRPACKAIHARGGLPAFYQGLIPVSGPRPPVPSPSVASPWAWIEASTKGGVLLFSSSEIEGQARRAGASKEVAGLLGGMGGGVCQACEFLGSATALADPGGYGRTQERTTLMLNKHLYVPRHLSPVRRLAGARSLGMGVCTFMKTVEVTRKKSAGQVKSTWQVAAEVWKKEGIRGLNKGVSAVALRQMTNWGSRFGKAAAPRTASFSFCFRGLPLDRSS</sequence>